<keyword evidence="1" id="KW-0969">Cilium</keyword>
<gene>
    <name evidence="1" type="ORF">SAMN05444004_10560</name>
</gene>
<organism evidence="1 2">
    <name type="scientific">Jannaschia faecimaris</name>
    <dbReference type="NCBI Taxonomy" id="1244108"/>
    <lineage>
        <taxon>Bacteria</taxon>
        <taxon>Pseudomonadati</taxon>
        <taxon>Pseudomonadota</taxon>
        <taxon>Alphaproteobacteria</taxon>
        <taxon>Rhodobacterales</taxon>
        <taxon>Roseobacteraceae</taxon>
        <taxon>Jannaschia</taxon>
    </lineage>
</organism>
<accession>A0A1H3PND7</accession>
<reference evidence="2" key="1">
    <citation type="submission" date="2016-10" db="EMBL/GenBank/DDBJ databases">
        <authorList>
            <person name="Varghese N."/>
            <person name="Submissions S."/>
        </authorList>
    </citation>
    <scope>NUCLEOTIDE SEQUENCE [LARGE SCALE GENOMIC DNA]</scope>
    <source>
        <strain evidence="2">DSM 100420</strain>
    </source>
</reference>
<keyword evidence="2" id="KW-1185">Reference proteome</keyword>
<dbReference type="SUPFAM" id="SSF64518">
    <property type="entry name" value="Phase 1 flagellin"/>
    <property type="match status" value="1"/>
</dbReference>
<dbReference type="OrthoDB" id="7312911at2"/>
<keyword evidence="1" id="KW-0966">Cell projection</keyword>
<dbReference type="EMBL" id="FNPX01000005">
    <property type="protein sequence ID" value="SDZ01969.1"/>
    <property type="molecule type" value="Genomic_DNA"/>
</dbReference>
<sequence>MRTDGHLQSFLAPRDFAADTRERIDRLNEELSTERNFDTGRALSSDFSAYSRVSHDLRTFQAREDALSRATTWMDVAQVSLGFVDAVGTRLAEALTSGLTGNDPGPIATLGATGKGALSDVVNALSKAESGRAVFANGDTSGDPPFDLDVMLIETTALAQSATDVASLLQAFDAYFAQGGGVETNAMSNFPGQSMQFPIGQGKALTIQVNAGDVAIREAVKQAALVSALPSTGFSLSPTDRQSLAQELPRRSVAAAAKLAELRGGLGSVEARADLLSEQMSHEETQLKIRRSDAVRADPLEVANRLQNEMSRLETLYAVTARRSRLRLMDYLR</sequence>
<evidence type="ECO:0000313" key="1">
    <source>
        <dbReference type="EMBL" id="SDZ01969.1"/>
    </source>
</evidence>
<keyword evidence="1" id="KW-0282">Flagellum</keyword>
<proteinExistence type="predicted"/>
<dbReference type="Proteomes" id="UP000198914">
    <property type="component" value="Unassembled WGS sequence"/>
</dbReference>
<name>A0A1H3PND7_9RHOB</name>
<dbReference type="AlphaFoldDB" id="A0A1H3PND7"/>
<dbReference type="STRING" id="1244108.SAMN05444004_10560"/>
<protein>
    <submittedName>
        <fullName evidence="1">Flagellin FlgL</fullName>
    </submittedName>
</protein>
<evidence type="ECO:0000313" key="2">
    <source>
        <dbReference type="Proteomes" id="UP000198914"/>
    </source>
</evidence>
<dbReference type="RefSeq" id="WP_092644487.1">
    <property type="nucleotide sequence ID" value="NZ_FNPX01000005.1"/>
</dbReference>